<evidence type="ECO:0000256" key="6">
    <source>
        <dbReference type="ARBA" id="ARBA00022692"/>
    </source>
</evidence>
<evidence type="ECO:0000256" key="10">
    <source>
        <dbReference type="ARBA" id="ARBA00029447"/>
    </source>
</evidence>
<evidence type="ECO:0000256" key="1">
    <source>
        <dbReference type="ARBA" id="ARBA00004429"/>
    </source>
</evidence>
<dbReference type="PROSITE" id="PS50111">
    <property type="entry name" value="CHEMOTAXIS_TRANSDUC_2"/>
    <property type="match status" value="1"/>
</dbReference>
<dbReference type="PROSITE" id="PS50192">
    <property type="entry name" value="T_SNARE"/>
    <property type="match status" value="1"/>
</dbReference>
<evidence type="ECO:0000256" key="7">
    <source>
        <dbReference type="ARBA" id="ARBA00022989"/>
    </source>
</evidence>
<comment type="caution">
    <text evidence="14">The sequence shown here is derived from an EMBL/GenBank/DDBJ whole genome shotgun (WGS) entry which is preliminary data.</text>
</comment>
<evidence type="ECO:0000313" key="14">
    <source>
        <dbReference type="EMBL" id="MBH3439978.1"/>
    </source>
</evidence>
<evidence type="ECO:0000256" key="5">
    <source>
        <dbReference type="ARBA" id="ARBA00022519"/>
    </source>
</evidence>
<dbReference type="Pfam" id="PF00015">
    <property type="entry name" value="MCPsignal"/>
    <property type="match status" value="1"/>
</dbReference>
<proteinExistence type="inferred from homology"/>
<keyword evidence="6" id="KW-0812">Transmembrane</keyword>
<protein>
    <submittedName>
        <fullName evidence="14">Chemotaxis protein</fullName>
    </submittedName>
</protein>
<dbReference type="InterPro" id="IPR004090">
    <property type="entry name" value="Chemotax_Me-accpt_rcpt"/>
</dbReference>
<keyword evidence="2" id="KW-1003">Cell membrane</keyword>
<dbReference type="Gene3D" id="1.10.287.950">
    <property type="entry name" value="Methyl-accepting chemotaxis protein"/>
    <property type="match status" value="1"/>
</dbReference>
<dbReference type="RefSeq" id="WP_232235586.1">
    <property type="nucleotide sequence ID" value="NZ_JADTXM010000010.1"/>
</dbReference>
<evidence type="ECO:0000256" key="4">
    <source>
        <dbReference type="ARBA" id="ARBA00022500"/>
    </source>
</evidence>
<feature type="domain" description="T-SNARE coiled-coil homology" evidence="13">
    <location>
        <begin position="107"/>
        <end position="169"/>
    </location>
</feature>
<feature type="domain" description="Methyl-accepting transducer" evidence="12">
    <location>
        <begin position="1"/>
        <end position="156"/>
    </location>
</feature>
<gene>
    <name evidence="14" type="ORF">I5Q09_14925</name>
</gene>
<evidence type="ECO:0000256" key="8">
    <source>
        <dbReference type="ARBA" id="ARBA00023136"/>
    </source>
</evidence>
<dbReference type="InterPro" id="IPR000727">
    <property type="entry name" value="T_SNARE_dom"/>
</dbReference>
<evidence type="ECO:0000259" key="12">
    <source>
        <dbReference type="PROSITE" id="PS50111"/>
    </source>
</evidence>
<dbReference type="EMBL" id="JADTXM010000010">
    <property type="protein sequence ID" value="MBH3439978.1"/>
    <property type="molecule type" value="Genomic_DNA"/>
</dbReference>
<keyword evidence="4" id="KW-0145">Chemotaxis</keyword>
<name>A0ABS0MTB3_PSELU</name>
<dbReference type="PANTHER" id="PTHR32089">
    <property type="entry name" value="METHYL-ACCEPTING CHEMOTAXIS PROTEIN MCPB"/>
    <property type="match status" value="1"/>
</dbReference>
<dbReference type="SUPFAM" id="SSF58104">
    <property type="entry name" value="Methyl-accepting chemotaxis protein (MCP) signaling domain"/>
    <property type="match status" value="1"/>
</dbReference>
<sequence length="192" mass="20482">LSANISASCGRIDELNQKTTRIGHILEVIQGISEQTNLLALNAAIEAARAGDAGRGFAVVADEVRGLAHRTQSSAREIQSMIQELQTGASEAVSTMTESQRFSEDSMTIAQKANERLGSVAERITDIDGMTQSVAAATEEQSAVVESLNVDITEINSLNQQGVENLNATLGACHALEQQANRLDQLVSSFRI</sequence>
<evidence type="ECO:0000259" key="13">
    <source>
        <dbReference type="PROSITE" id="PS50192"/>
    </source>
</evidence>
<dbReference type="PANTHER" id="PTHR32089:SF39">
    <property type="entry name" value="METHYL-ACCEPTING CHEMOTAXIS PROTEIN HLYB"/>
    <property type="match status" value="1"/>
</dbReference>
<keyword evidence="8" id="KW-0472">Membrane</keyword>
<feature type="non-terminal residue" evidence="14">
    <location>
        <position position="1"/>
    </location>
</feature>
<dbReference type="InterPro" id="IPR004089">
    <property type="entry name" value="MCPsignal_dom"/>
</dbReference>
<comment type="similarity">
    <text evidence="10">Belongs to the methyl-accepting chemotaxis (MCP) protein family.</text>
</comment>
<keyword evidence="5" id="KW-0997">Cell inner membrane</keyword>
<evidence type="ECO:0000256" key="3">
    <source>
        <dbReference type="ARBA" id="ARBA00022481"/>
    </source>
</evidence>
<evidence type="ECO:0000256" key="2">
    <source>
        <dbReference type="ARBA" id="ARBA00022475"/>
    </source>
</evidence>
<keyword evidence="9 11" id="KW-0807">Transducer</keyword>
<dbReference type="PRINTS" id="PR00260">
    <property type="entry name" value="CHEMTRNSDUCR"/>
</dbReference>
<dbReference type="SMART" id="SM00283">
    <property type="entry name" value="MA"/>
    <property type="match status" value="1"/>
</dbReference>
<dbReference type="Proteomes" id="UP000638986">
    <property type="component" value="Unassembled WGS sequence"/>
</dbReference>
<accession>A0ABS0MTB3</accession>
<comment type="subcellular location">
    <subcellularLocation>
        <location evidence="1">Cell inner membrane</location>
        <topology evidence="1">Multi-pass membrane protein</topology>
    </subcellularLocation>
</comment>
<evidence type="ECO:0000256" key="11">
    <source>
        <dbReference type="PROSITE-ProRule" id="PRU00284"/>
    </source>
</evidence>
<keyword evidence="3" id="KW-0488">Methylation</keyword>
<organism evidence="14 15">
    <name type="scientific">Pseudomonas luteola</name>
    <dbReference type="NCBI Taxonomy" id="47886"/>
    <lineage>
        <taxon>Bacteria</taxon>
        <taxon>Pseudomonadati</taxon>
        <taxon>Pseudomonadota</taxon>
        <taxon>Gammaproteobacteria</taxon>
        <taxon>Pseudomonadales</taxon>
        <taxon>Pseudomonadaceae</taxon>
        <taxon>Pseudomonas</taxon>
    </lineage>
</organism>
<reference evidence="14 15" key="1">
    <citation type="submission" date="2020-11" db="EMBL/GenBank/DDBJ databases">
        <title>Enhanced detection system for hospital associated transmission using whole genome sequencing surveillance.</title>
        <authorList>
            <person name="Harrison L.H."/>
            <person name="Van Tyne D."/>
            <person name="Marsh J.W."/>
            <person name="Griffith M.P."/>
            <person name="Snyder D.J."/>
            <person name="Cooper V.S."/>
            <person name="Mustapha M."/>
        </authorList>
    </citation>
    <scope>NUCLEOTIDE SEQUENCE [LARGE SCALE GENOMIC DNA]</scope>
    <source>
        <strain evidence="14 15">PSB00013</strain>
    </source>
</reference>
<evidence type="ECO:0000313" key="15">
    <source>
        <dbReference type="Proteomes" id="UP000638986"/>
    </source>
</evidence>
<evidence type="ECO:0000256" key="9">
    <source>
        <dbReference type="ARBA" id="ARBA00023224"/>
    </source>
</evidence>
<keyword evidence="7" id="KW-1133">Transmembrane helix</keyword>